<keyword evidence="2" id="KW-1185">Reference proteome</keyword>
<evidence type="ECO:0000313" key="1">
    <source>
        <dbReference type="EMBL" id="RIY34487.1"/>
    </source>
</evidence>
<dbReference type="RefSeq" id="WP_119524238.1">
    <property type="nucleotide sequence ID" value="NZ_NRHC01000002.1"/>
</dbReference>
<reference evidence="1 2" key="1">
    <citation type="submission" date="2017-08" db="EMBL/GenBank/DDBJ databases">
        <title>Reclassification of Bisgaard taxon 37 and 44.</title>
        <authorList>
            <person name="Christensen H."/>
        </authorList>
    </citation>
    <scope>NUCLEOTIDE SEQUENCE [LARGE SCALE GENOMIC DNA]</scope>
    <source>
        <strain evidence="1 2">B96_3</strain>
    </source>
</reference>
<dbReference type="AlphaFoldDB" id="A0A3A1YED8"/>
<accession>A0A3A1YED8</accession>
<comment type="caution">
    <text evidence="1">The sequence shown here is derived from an EMBL/GenBank/DDBJ whole genome shotgun (WGS) entry which is preliminary data.</text>
</comment>
<evidence type="ECO:0000313" key="2">
    <source>
        <dbReference type="Proteomes" id="UP000265691"/>
    </source>
</evidence>
<name>A0A3A1YED8_9GAMM</name>
<proteinExistence type="predicted"/>
<protein>
    <submittedName>
        <fullName evidence="1">Uncharacterized protein</fullName>
    </submittedName>
</protein>
<sequence>MKENLFKFIRATKQPSVIKFLDWYNETKDDKFNLDNRQVIKTIIKNNNYRLVDVINDGDGIFYNKFKIKTSNHQLLQFCDMYSIDIFDILNSDVDKIKMYQPLKVDNSKHLVTAFIQLTDEQIFELLEDFCQELELSYGNLSIELGLSHNYLYKVKQNKKIPNRLIDCLSLRFNLRGALFKEFFDYCNFKGWVDKSEFIKDPRFLKYYNYSSTNKEAIDWDELSESISKLAGYIVNLRDHTVIAEQAGAEDLKEWQGKTPIFRVAVNYNLVPKVWKDDIVEFLPHDKFVSSGIYLINEGEEESLCHIMEVVSNDRKHYFVSKRIDNAAFYTLKEFKKIKIVGVCSYIFRKNNN</sequence>
<dbReference type="EMBL" id="NRHC01000002">
    <property type="protein sequence ID" value="RIY34487.1"/>
    <property type="molecule type" value="Genomic_DNA"/>
</dbReference>
<organism evidence="1 2">
    <name type="scientific">Psittacicella hinzii</name>
    <dbReference type="NCBI Taxonomy" id="2028575"/>
    <lineage>
        <taxon>Bacteria</taxon>
        <taxon>Pseudomonadati</taxon>
        <taxon>Pseudomonadota</taxon>
        <taxon>Gammaproteobacteria</taxon>
        <taxon>Pasteurellales</taxon>
        <taxon>Psittacicellaceae</taxon>
        <taxon>Psittacicella</taxon>
    </lineage>
</organism>
<dbReference type="Proteomes" id="UP000265691">
    <property type="component" value="Unassembled WGS sequence"/>
</dbReference>
<dbReference type="OrthoDB" id="5691813at2"/>
<gene>
    <name evidence="1" type="ORF">CKF54_00385</name>
</gene>